<gene>
    <name evidence="1" type="ORF">F4820DRAFT_448047</name>
</gene>
<proteinExistence type="predicted"/>
<comment type="caution">
    <text evidence="1">The sequence shown here is derived from an EMBL/GenBank/DDBJ whole genome shotgun (WGS) entry which is preliminary data.</text>
</comment>
<keyword evidence="2" id="KW-1185">Reference proteome</keyword>
<name>A0ACB9Z2E4_9PEZI</name>
<accession>A0ACB9Z2E4</accession>
<dbReference type="Proteomes" id="UP001497700">
    <property type="component" value="Unassembled WGS sequence"/>
</dbReference>
<dbReference type="EMBL" id="MU393472">
    <property type="protein sequence ID" value="KAI4865408.1"/>
    <property type="molecule type" value="Genomic_DNA"/>
</dbReference>
<sequence length="135" mass="15715">MSSSTYENAPGPGWRFGRRALSFRRQNTNNSAHSTAWSRRAQSFNTIAQKERKDALPKRTQESYPVYAGLTWEALRYYLHQKWPDEDFKEVKRNDNWVFETPEPLTKADRAALAELRDKSAAKQRGQRDVVTPEP</sequence>
<evidence type="ECO:0000313" key="2">
    <source>
        <dbReference type="Proteomes" id="UP001497700"/>
    </source>
</evidence>
<organism evidence="1 2">
    <name type="scientific">Hypoxylon rubiginosum</name>
    <dbReference type="NCBI Taxonomy" id="110542"/>
    <lineage>
        <taxon>Eukaryota</taxon>
        <taxon>Fungi</taxon>
        <taxon>Dikarya</taxon>
        <taxon>Ascomycota</taxon>
        <taxon>Pezizomycotina</taxon>
        <taxon>Sordariomycetes</taxon>
        <taxon>Xylariomycetidae</taxon>
        <taxon>Xylariales</taxon>
        <taxon>Hypoxylaceae</taxon>
        <taxon>Hypoxylon</taxon>
    </lineage>
</organism>
<reference evidence="1 2" key="1">
    <citation type="journal article" date="2022" name="New Phytol.">
        <title>Ecological generalism drives hyperdiversity of secondary metabolite gene clusters in xylarialean endophytes.</title>
        <authorList>
            <person name="Franco M.E.E."/>
            <person name="Wisecaver J.H."/>
            <person name="Arnold A.E."/>
            <person name="Ju Y.M."/>
            <person name="Slot J.C."/>
            <person name="Ahrendt S."/>
            <person name="Moore L.P."/>
            <person name="Eastman K.E."/>
            <person name="Scott K."/>
            <person name="Konkel Z."/>
            <person name="Mondo S.J."/>
            <person name="Kuo A."/>
            <person name="Hayes R.D."/>
            <person name="Haridas S."/>
            <person name="Andreopoulos B."/>
            <person name="Riley R."/>
            <person name="LaButti K."/>
            <person name="Pangilinan J."/>
            <person name="Lipzen A."/>
            <person name="Amirebrahimi M."/>
            <person name="Yan J."/>
            <person name="Adam C."/>
            <person name="Keymanesh K."/>
            <person name="Ng V."/>
            <person name="Louie K."/>
            <person name="Northen T."/>
            <person name="Drula E."/>
            <person name="Henrissat B."/>
            <person name="Hsieh H.M."/>
            <person name="Youens-Clark K."/>
            <person name="Lutzoni F."/>
            <person name="Miadlikowska J."/>
            <person name="Eastwood D.C."/>
            <person name="Hamelin R.C."/>
            <person name="Grigoriev I.V."/>
            <person name="U'Ren J.M."/>
        </authorList>
    </citation>
    <scope>NUCLEOTIDE SEQUENCE [LARGE SCALE GENOMIC DNA]</scope>
    <source>
        <strain evidence="1 2">CBS 119005</strain>
    </source>
</reference>
<protein>
    <submittedName>
        <fullName evidence="1">Uncharacterized protein</fullName>
    </submittedName>
</protein>
<evidence type="ECO:0000313" key="1">
    <source>
        <dbReference type="EMBL" id="KAI4865408.1"/>
    </source>
</evidence>